<dbReference type="Proteomes" id="UP000050761">
    <property type="component" value="Unassembled WGS sequence"/>
</dbReference>
<gene>
    <name evidence="1" type="ORF">HPBE_LOCUS16432</name>
</gene>
<dbReference type="OrthoDB" id="418748at2759"/>
<accession>A0A183G4I3</accession>
<protein>
    <submittedName>
        <fullName evidence="3">Endo/exonuclease/phosphatase domain-containing protein</fullName>
    </submittedName>
</protein>
<dbReference type="AlphaFoldDB" id="A0A183G4I3"/>
<sequence length="146" mass="16605">MAVPSPGATGNCSLLRAELNTDIECRRQALVTGQPTNILCHIIWLMTLQNSRDNATASAGADAHLVRKSSNVSSTRETTLNVGTLTGRSYEVAEALQRRRVDFCAMQEVQVFLPQVEGHWLRLQHRSVRQSQDYQWYRYDRLRTFP</sequence>
<evidence type="ECO:0000313" key="2">
    <source>
        <dbReference type="Proteomes" id="UP000050761"/>
    </source>
</evidence>
<organism evidence="2 3">
    <name type="scientific">Heligmosomoides polygyrus</name>
    <name type="common">Parasitic roundworm</name>
    <dbReference type="NCBI Taxonomy" id="6339"/>
    <lineage>
        <taxon>Eukaryota</taxon>
        <taxon>Metazoa</taxon>
        <taxon>Ecdysozoa</taxon>
        <taxon>Nematoda</taxon>
        <taxon>Chromadorea</taxon>
        <taxon>Rhabditida</taxon>
        <taxon>Rhabditina</taxon>
        <taxon>Rhabditomorpha</taxon>
        <taxon>Strongyloidea</taxon>
        <taxon>Heligmosomidae</taxon>
        <taxon>Heligmosomoides</taxon>
    </lineage>
</organism>
<evidence type="ECO:0000313" key="3">
    <source>
        <dbReference type="WBParaSite" id="HPBE_0001643301-mRNA-1"/>
    </source>
</evidence>
<reference evidence="3" key="2">
    <citation type="submission" date="2019-09" db="UniProtKB">
        <authorList>
            <consortium name="WormBaseParasite"/>
        </authorList>
    </citation>
    <scope>IDENTIFICATION</scope>
</reference>
<name>A0A183G4I3_HELPZ</name>
<evidence type="ECO:0000313" key="1">
    <source>
        <dbReference type="EMBL" id="VDP05925.1"/>
    </source>
</evidence>
<proteinExistence type="predicted"/>
<dbReference type="WBParaSite" id="HPBE_0001643301-mRNA-1">
    <property type="protein sequence ID" value="HPBE_0001643301-mRNA-1"/>
    <property type="gene ID" value="HPBE_0001643301"/>
</dbReference>
<keyword evidence="2" id="KW-1185">Reference proteome</keyword>
<accession>A0A3P8BGT6</accession>
<reference evidence="1 2" key="1">
    <citation type="submission" date="2018-11" db="EMBL/GenBank/DDBJ databases">
        <authorList>
            <consortium name="Pathogen Informatics"/>
        </authorList>
    </citation>
    <scope>NUCLEOTIDE SEQUENCE [LARGE SCALE GENOMIC DNA]</scope>
</reference>
<dbReference type="EMBL" id="UZAH01029415">
    <property type="protein sequence ID" value="VDP05925.1"/>
    <property type="molecule type" value="Genomic_DNA"/>
</dbReference>